<keyword evidence="4" id="KW-0547">Nucleotide-binding</keyword>
<dbReference type="InterPro" id="IPR050267">
    <property type="entry name" value="Anti-sigma-factor_SerPK"/>
</dbReference>
<dbReference type="GO" id="GO:0005524">
    <property type="term" value="F:ATP binding"/>
    <property type="evidence" value="ECO:0007669"/>
    <property type="project" value="UniProtKB-KW"/>
</dbReference>
<dbReference type="OrthoDB" id="5184679at2"/>
<dbReference type="Pfam" id="PF13581">
    <property type="entry name" value="HATPase_c_2"/>
    <property type="match status" value="1"/>
</dbReference>
<evidence type="ECO:0000259" key="3">
    <source>
        <dbReference type="Pfam" id="PF13581"/>
    </source>
</evidence>
<organism evidence="4 5">
    <name type="scientific">Streptomyces dangxiongensis</name>
    <dbReference type="NCBI Taxonomy" id="1442032"/>
    <lineage>
        <taxon>Bacteria</taxon>
        <taxon>Bacillati</taxon>
        <taxon>Actinomycetota</taxon>
        <taxon>Actinomycetes</taxon>
        <taxon>Kitasatosporales</taxon>
        <taxon>Streptomycetaceae</taxon>
        <taxon>Streptomyces</taxon>
    </lineage>
</organism>
<dbReference type="InterPro" id="IPR003594">
    <property type="entry name" value="HATPase_dom"/>
</dbReference>
<keyword evidence="4" id="KW-0067">ATP-binding</keyword>
<evidence type="ECO:0000313" key="5">
    <source>
        <dbReference type="Proteomes" id="UP000268329"/>
    </source>
</evidence>
<gene>
    <name evidence="4" type="ORF">D9753_35730</name>
</gene>
<name>A0A3G2JLJ1_9ACTN</name>
<feature type="domain" description="Histidine kinase/HSP90-like ATPase" evidence="3">
    <location>
        <begin position="32"/>
        <end position="144"/>
    </location>
</feature>
<keyword evidence="1" id="KW-0418">Kinase</keyword>
<keyword evidence="5" id="KW-1185">Reference proteome</keyword>
<dbReference type="CDD" id="cd16936">
    <property type="entry name" value="HATPase_RsbW-like"/>
    <property type="match status" value="1"/>
</dbReference>
<dbReference type="AlphaFoldDB" id="A0A3G2JLJ1"/>
<reference evidence="4 5" key="1">
    <citation type="submission" date="2018-10" db="EMBL/GenBank/DDBJ databases">
        <title>The genome of Streptomyces dangxiongensis Z022.</title>
        <authorList>
            <person name="Zhang B."/>
        </authorList>
    </citation>
    <scope>NUCLEOTIDE SEQUENCE [LARGE SCALE GENOMIC DNA]</scope>
    <source>
        <strain evidence="4 5">Z022</strain>
    </source>
</reference>
<dbReference type="EMBL" id="CP033073">
    <property type="protein sequence ID" value="AYN43326.1"/>
    <property type="molecule type" value="Genomic_DNA"/>
</dbReference>
<dbReference type="GO" id="GO:0004674">
    <property type="term" value="F:protein serine/threonine kinase activity"/>
    <property type="evidence" value="ECO:0007669"/>
    <property type="project" value="UniProtKB-KW"/>
</dbReference>
<feature type="region of interest" description="Disordered" evidence="2">
    <location>
        <begin position="1"/>
        <end position="23"/>
    </location>
</feature>
<protein>
    <submittedName>
        <fullName evidence="4">ATP-binding protein</fullName>
    </submittedName>
</protein>
<evidence type="ECO:0000256" key="1">
    <source>
        <dbReference type="ARBA" id="ARBA00022527"/>
    </source>
</evidence>
<evidence type="ECO:0000256" key="2">
    <source>
        <dbReference type="SAM" id="MobiDB-lite"/>
    </source>
</evidence>
<dbReference type="SUPFAM" id="SSF55874">
    <property type="entry name" value="ATPase domain of HSP90 chaperone/DNA topoisomerase II/histidine kinase"/>
    <property type="match status" value="1"/>
</dbReference>
<keyword evidence="1" id="KW-0808">Transferase</keyword>
<dbReference type="KEGG" id="sdd:D9753_35730"/>
<proteinExistence type="predicted"/>
<dbReference type="PANTHER" id="PTHR35526">
    <property type="entry name" value="ANTI-SIGMA-F FACTOR RSBW-RELATED"/>
    <property type="match status" value="1"/>
</dbReference>
<dbReference type="PANTHER" id="PTHR35526:SF3">
    <property type="entry name" value="ANTI-SIGMA-F FACTOR RSBW"/>
    <property type="match status" value="1"/>
</dbReference>
<accession>A0A3G2JLJ1</accession>
<dbReference type="Gene3D" id="3.30.565.10">
    <property type="entry name" value="Histidine kinase-like ATPase, C-terminal domain"/>
    <property type="match status" value="1"/>
</dbReference>
<dbReference type="InterPro" id="IPR036890">
    <property type="entry name" value="HATPase_C_sf"/>
</dbReference>
<dbReference type="Proteomes" id="UP000268329">
    <property type="component" value="Chromosome"/>
</dbReference>
<evidence type="ECO:0000313" key="4">
    <source>
        <dbReference type="EMBL" id="AYN43326.1"/>
    </source>
</evidence>
<keyword evidence="1" id="KW-0723">Serine/threonine-protein kinase</keyword>
<sequence>MVLPLRNRKADTHGQDGSPPLRYGATWGEGAARAADARQALRALLSHAPRTGRTAVSADLAVDAELAASELVTNAVRHAPGPCGMTLKLSSDELTITVWDSSTDKPAAKKADPRRIGGHGLHLVHTVSDRVVVALRETGKRITAHLSLTPNQSTTGLGGTALPG</sequence>